<protein>
    <submittedName>
        <fullName evidence="5">Uncharacterized protein LOC101857321</fullName>
    </submittedName>
</protein>
<feature type="region of interest" description="Disordered" evidence="2">
    <location>
        <begin position="1064"/>
        <end position="1087"/>
    </location>
</feature>
<reference evidence="5" key="1">
    <citation type="submission" date="2025-08" db="UniProtKB">
        <authorList>
            <consortium name="RefSeq"/>
        </authorList>
    </citation>
    <scope>IDENTIFICATION</scope>
</reference>
<feature type="domain" description="CCHC-type" evidence="3">
    <location>
        <begin position="1115"/>
        <end position="1130"/>
    </location>
</feature>
<feature type="region of interest" description="Disordered" evidence="2">
    <location>
        <begin position="638"/>
        <end position="671"/>
    </location>
</feature>
<feature type="compositionally biased region" description="Polar residues" evidence="2">
    <location>
        <begin position="972"/>
        <end position="982"/>
    </location>
</feature>
<proteinExistence type="predicted"/>
<evidence type="ECO:0000256" key="2">
    <source>
        <dbReference type="SAM" id="MobiDB-lite"/>
    </source>
</evidence>
<feature type="region of interest" description="Disordered" evidence="2">
    <location>
        <begin position="168"/>
        <end position="195"/>
    </location>
</feature>
<evidence type="ECO:0000313" key="4">
    <source>
        <dbReference type="Proteomes" id="UP000694888"/>
    </source>
</evidence>
<feature type="region of interest" description="Disordered" evidence="2">
    <location>
        <begin position="851"/>
        <end position="948"/>
    </location>
</feature>
<dbReference type="SUPFAM" id="SSF57756">
    <property type="entry name" value="Retrovirus zinc finger-like domains"/>
    <property type="match status" value="1"/>
</dbReference>
<feature type="compositionally biased region" description="Basic and acidic residues" evidence="2">
    <location>
        <begin position="861"/>
        <end position="882"/>
    </location>
</feature>
<feature type="compositionally biased region" description="Polar residues" evidence="2">
    <location>
        <begin position="360"/>
        <end position="370"/>
    </location>
</feature>
<feature type="compositionally biased region" description="Basic and acidic residues" evidence="2">
    <location>
        <begin position="893"/>
        <end position="914"/>
    </location>
</feature>
<dbReference type="SMART" id="SM00343">
    <property type="entry name" value="ZnF_C2HC"/>
    <property type="match status" value="1"/>
</dbReference>
<keyword evidence="1" id="KW-0862">Zinc</keyword>
<feature type="compositionally biased region" description="Polar residues" evidence="2">
    <location>
        <begin position="168"/>
        <end position="182"/>
    </location>
</feature>
<dbReference type="Proteomes" id="UP000694888">
    <property type="component" value="Unplaced"/>
</dbReference>
<evidence type="ECO:0000313" key="5">
    <source>
        <dbReference type="RefSeq" id="XP_005094906.2"/>
    </source>
</evidence>
<feature type="region of interest" description="Disordered" evidence="2">
    <location>
        <begin position="298"/>
        <end position="331"/>
    </location>
</feature>
<gene>
    <name evidence="5" type="primary">LOC101857321</name>
</gene>
<feature type="compositionally biased region" description="Basic and acidic residues" evidence="2">
    <location>
        <begin position="381"/>
        <end position="390"/>
    </location>
</feature>
<dbReference type="InterPro" id="IPR036875">
    <property type="entry name" value="Znf_CCHC_sf"/>
</dbReference>
<feature type="compositionally biased region" description="Polar residues" evidence="2">
    <location>
        <begin position="298"/>
        <end position="314"/>
    </location>
</feature>
<feature type="region of interest" description="Disordered" evidence="2">
    <location>
        <begin position="360"/>
        <end position="444"/>
    </location>
</feature>
<keyword evidence="4" id="KW-1185">Reference proteome</keyword>
<organism evidence="4 5">
    <name type="scientific">Aplysia californica</name>
    <name type="common">California sea hare</name>
    <dbReference type="NCBI Taxonomy" id="6500"/>
    <lineage>
        <taxon>Eukaryota</taxon>
        <taxon>Metazoa</taxon>
        <taxon>Spiralia</taxon>
        <taxon>Lophotrochozoa</taxon>
        <taxon>Mollusca</taxon>
        <taxon>Gastropoda</taxon>
        <taxon>Heterobranchia</taxon>
        <taxon>Euthyneura</taxon>
        <taxon>Tectipleura</taxon>
        <taxon>Aplysiida</taxon>
        <taxon>Aplysioidea</taxon>
        <taxon>Aplysiidae</taxon>
        <taxon>Aplysia</taxon>
    </lineage>
</organism>
<evidence type="ECO:0000259" key="3">
    <source>
        <dbReference type="PROSITE" id="PS50158"/>
    </source>
</evidence>
<feature type="region of interest" description="Disordered" evidence="2">
    <location>
        <begin position="972"/>
        <end position="1001"/>
    </location>
</feature>
<feature type="compositionally biased region" description="Basic residues" evidence="2">
    <location>
        <begin position="398"/>
        <end position="407"/>
    </location>
</feature>
<evidence type="ECO:0000256" key="1">
    <source>
        <dbReference type="PROSITE-ProRule" id="PRU00047"/>
    </source>
</evidence>
<dbReference type="PROSITE" id="PS50158">
    <property type="entry name" value="ZF_CCHC"/>
    <property type="match status" value="1"/>
</dbReference>
<accession>A0ABM0JJ93</accession>
<feature type="compositionally biased region" description="Basic and acidic residues" evidence="2">
    <location>
        <begin position="650"/>
        <end position="660"/>
    </location>
</feature>
<keyword evidence="1" id="KW-0479">Metal-binding</keyword>
<name>A0ABM0JJ93_APLCA</name>
<keyword evidence="1" id="KW-0863">Zinc-finger</keyword>
<feature type="compositionally biased region" description="Polar residues" evidence="2">
    <location>
        <begin position="415"/>
        <end position="444"/>
    </location>
</feature>
<dbReference type="InterPro" id="IPR001878">
    <property type="entry name" value="Znf_CCHC"/>
</dbReference>
<dbReference type="RefSeq" id="XP_005094906.2">
    <property type="nucleotide sequence ID" value="XM_005094849.3"/>
</dbReference>
<dbReference type="GeneID" id="101857321"/>
<feature type="compositionally biased region" description="Basic and acidic residues" evidence="2">
    <location>
        <begin position="185"/>
        <end position="195"/>
    </location>
</feature>
<sequence length="1137" mass="125554">MVIGWKDRLVGLEIKSRSPVYRWLGMRAVSRATSLPVLPQSVRLSETYSLFAFVLARLFNEVEHWQSRCGRSRLEEFSLSTLEGWGVFNKLRVQHQVEELELMYVQCVARFVETSHPKLHLSFPQRYSALLEEVRQKLLHNLTSRTLRTHLLELLLQVHNQGVPLMSHRTSGTDVATQTDGQAVNERDRDGHRADSRAAARVAEQTNEMATRGSVGFYRPPRGSLNPRADPFVPHVFPSEIEEGDSAQLLSPPDGAEYSGEVPVLPLDNVKSIVGHGGSHTCTALRDVDGAELENCLESSKSNNLPPLKESSSVGKIHHSSHHAIDRRRKFPKSLLQLPPRLLQKCMTDSHLFLKGAGTHNSHAANTSSGHAADFDNNGHAADRDSDRAVSGDSGRAAHSRSKVVHFRQREAETGSKSFSPPQELDFSNTAESEEMTTGQTNGGCSLARTEDGYRCLELQSGVGQCGDGSEGRLDSALLYHHNRKNSFDGKGNERDSSEDQEHLLDQSKDYHVLIRPDGDFTYSVSGNSDLKHDKFDSTSDPEHTLEAAGHVGPLDEVMGSDCTAAPIRGLSERVVQHPTLPSSGGEVDECSRGMLPGTLTIGETGQVSRSQYGLSYSGDSWPVSDDDQLELNRDQVKSGDGQVRTFDSGSRKNDCETKGDFNQLGPDNGPARKELAVRNSQTVCKDQAGQNSKEGVQESLRGRELCKKMHLAYTPDELRALNPFSGDGMGQARVLNEFRDRCMTFLKGLPNAHELPIREPPGWVSKASKPTARYGCSGEAPVALSTVLGSDWMNWKKLSDLLPESKLGQQKVSAPSVLPTVGSSVDPAPYSSSLHANRSYATVQSQSDDSFDFHLGNSPHSDHKSSSLLDRGKSPHSDHKNSPLLDRGNSPHSDHKSSSLLDRGKNPHSDHKNSPLLDRVSSPLLDRGNNPHSDLENNPHSEGNNCAAKLQSPTEVWHQPMWPQDFFSSTKTATAPISNPANGDRKNLTSTRSKKKKTKFRPLSDFEVRVVKDEVEHSEPVGRPVREGGDPYGFDDDDDCEGDEDEFSEEMLQMYIQLEEAEQKKDSGQVLHLPRLGGTCDGPPRTSLFAKLRQQEQEREQRAREPWAPGKRFCSKCGGEGHMMYDCPQWNQVTST</sequence>
<feature type="compositionally biased region" description="Basic residues" evidence="2">
    <location>
        <begin position="316"/>
        <end position="331"/>
    </location>
</feature>